<feature type="compositionally biased region" description="Polar residues" evidence="1">
    <location>
        <begin position="124"/>
        <end position="162"/>
    </location>
</feature>
<protein>
    <submittedName>
        <fullName evidence="2">Uncharacterized protein</fullName>
    </submittedName>
</protein>
<feature type="compositionally biased region" description="Low complexity" evidence="1">
    <location>
        <begin position="163"/>
        <end position="175"/>
    </location>
</feature>
<feature type="compositionally biased region" description="Low complexity" evidence="1">
    <location>
        <begin position="490"/>
        <end position="511"/>
    </location>
</feature>
<feature type="region of interest" description="Disordered" evidence="1">
    <location>
        <begin position="384"/>
        <end position="418"/>
    </location>
</feature>
<feature type="region of interest" description="Disordered" evidence="1">
    <location>
        <begin position="454"/>
        <end position="511"/>
    </location>
</feature>
<reference evidence="2" key="1">
    <citation type="submission" date="2022-02" db="EMBL/GenBank/DDBJ databases">
        <authorList>
            <person name="Giguere J D."/>
        </authorList>
    </citation>
    <scope>NUCLEOTIDE SEQUENCE</scope>
    <source>
        <strain evidence="2">CCAP 1055/1</strain>
    </source>
</reference>
<dbReference type="AlphaFoldDB" id="A0A8J9XCC6"/>
<evidence type="ECO:0000313" key="2">
    <source>
        <dbReference type="EMBL" id="CAG9292764.1"/>
    </source>
</evidence>
<gene>
    <name evidence="2" type="ORF">PTTT1_LOCUS49472</name>
</gene>
<feature type="region of interest" description="Disordered" evidence="1">
    <location>
        <begin position="1"/>
        <end position="34"/>
    </location>
</feature>
<dbReference type="Proteomes" id="UP000836788">
    <property type="component" value="Chromosome 7"/>
</dbReference>
<feature type="region of interest" description="Disordered" evidence="1">
    <location>
        <begin position="109"/>
        <end position="178"/>
    </location>
</feature>
<sequence>MKDSASSESSKATIGVTLSNAIPSDASSRARSILGSMKEHRETFSRVVHHGHSSHGDDFRMVSAVSLSPSNPFSSKSEDTMLTIAQQLNDSLNDRRQRLSRVSGIDIGNKTTTVDSAAGENVRTAPTSPVSQRSGHTVATEESTVATGTSSPGQSSFDPSYATTQPPDSPTQQQQRLGIVQSREPVAIASTAQLPSNEEVEDPDILENADVHEKHGGSDSKAACESVSTVDVSFAPETQFRHVRSSKSLGDSALEGRNASVPRSIITTSSSFGHFSFSSSPYVTDKTTSKQETDLRFSPLPRLSHILPASITPVPLEDPLWAAVDDCASPLLRGSNRTNDNLDNTTGQTGNIQGSYATLYPNQIEADVCIGETHSASQRLQYASDDDNHPAQGEAEYSQQSAARTLRRPHELEKNVCDSTSPDYRELLNISVVEEYADRRRLLKALRTDDRRLKQAPTELTDASNAEEATSNSDAHGIGGSSEEDDPFSSEDSSLDCTTDSDTSGWVSSSDSINSALSTRVGKRSVDFSSREGKCRAELKADCASANVLTSLLLSSSNDTAQKAPRSERLICQGGLYWIALRSDWDQSHPDRIQTLPKPSSADVLHLSSDLRCGTQGSMYDLWLKSGFNTNAKTWEPVDYGTQGSIYDLCLKSGFSTNAKATEPAEIREEQFNEARGGLWYLASRSPLSRDRRLEPYSVKGKPRTRPHGAIKIQSDYKTDRECGAKGTLHLCMTLQLQVN</sequence>
<accession>A0A8J9XCC6</accession>
<name>A0A8J9XCC6_PHATR</name>
<feature type="compositionally biased region" description="Polar residues" evidence="1">
    <location>
        <begin position="461"/>
        <end position="474"/>
    </location>
</feature>
<proteinExistence type="predicted"/>
<evidence type="ECO:0000256" key="1">
    <source>
        <dbReference type="SAM" id="MobiDB-lite"/>
    </source>
</evidence>
<organism evidence="2">
    <name type="scientific">Phaeodactylum tricornutum</name>
    <name type="common">Diatom</name>
    <dbReference type="NCBI Taxonomy" id="2850"/>
    <lineage>
        <taxon>Eukaryota</taxon>
        <taxon>Sar</taxon>
        <taxon>Stramenopiles</taxon>
        <taxon>Ochrophyta</taxon>
        <taxon>Bacillariophyta</taxon>
        <taxon>Bacillariophyceae</taxon>
        <taxon>Bacillariophycidae</taxon>
        <taxon>Naviculales</taxon>
        <taxon>Phaeodactylaceae</taxon>
        <taxon>Phaeodactylum</taxon>
    </lineage>
</organism>
<feature type="compositionally biased region" description="Polar residues" evidence="1">
    <location>
        <begin position="1"/>
        <end position="30"/>
    </location>
</feature>
<dbReference type="EMBL" id="OU594948">
    <property type="protein sequence ID" value="CAG9292764.1"/>
    <property type="molecule type" value="Genomic_DNA"/>
</dbReference>